<dbReference type="GeneID" id="83180165"/>
<dbReference type="AlphaFoldDB" id="A0A9W9MP77"/>
<keyword evidence="7" id="KW-0119">Carbohydrate metabolism</keyword>
<evidence type="ECO:0000256" key="7">
    <source>
        <dbReference type="ARBA" id="ARBA00023277"/>
    </source>
</evidence>
<dbReference type="InterPro" id="IPR017853">
    <property type="entry name" value="GH"/>
</dbReference>
<dbReference type="SUPFAM" id="SSF51445">
    <property type="entry name" value="(Trans)glycosidases"/>
    <property type="match status" value="1"/>
</dbReference>
<dbReference type="PRINTS" id="PR00110">
    <property type="entry name" value="ALPHAAMYLASE"/>
</dbReference>
<keyword evidence="12" id="KW-1185">Reference proteome</keyword>
<dbReference type="RefSeq" id="XP_058309402.1">
    <property type="nucleotide sequence ID" value="XM_058452864.1"/>
</dbReference>
<dbReference type="EC" id="3.2.1.1" evidence="4"/>
<dbReference type="Proteomes" id="UP001150904">
    <property type="component" value="Unassembled WGS sequence"/>
</dbReference>
<evidence type="ECO:0000313" key="11">
    <source>
        <dbReference type="EMBL" id="KAJ5204923.1"/>
    </source>
</evidence>
<evidence type="ECO:0000256" key="3">
    <source>
        <dbReference type="ARBA" id="ARBA00008061"/>
    </source>
</evidence>
<dbReference type="InterPro" id="IPR006047">
    <property type="entry name" value="GH13_cat_dom"/>
</dbReference>
<dbReference type="EMBL" id="JAPQKR010000012">
    <property type="protein sequence ID" value="KAJ5204923.1"/>
    <property type="molecule type" value="Genomic_DNA"/>
</dbReference>
<organism evidence="11 12">
    <name type="scientific">Penicillium cinerascens</name>
    <dbReference type="NCBI Taxonomy" id="70096"/>
    <lineage>
        <taxon>Eukaryota</taxon>
        <taxon>Fungi</taxon>
        <taxon>Dikarya</taxon>
        <taxon>Ascomycota</taxon>
        <taxon>Pezizomycotina</taxon>
        <taxon>Eurotiomycetes</taxon>
        <taxon>Eurotiomycetidae</taxon>
        <taxon>Eurotiales</taxon>
        <taxon>Aspergillaceae</taxon>
        <taxon>Penicillium</taxon>
    </lineage>
</organism>
<reference evidence="11" key="1">
    <citation type="submission" date="2022-12" db="EMBL/GenBank/DDBJ databases">
        <authorList>
            <person name="Petersen C."/>
        </authorList>
    </citation>
    <scope>NUCLEOTIDE SEQUENCE</scope>
    <source>
        <strain evidence="11">IBT 15544</strain>
    </source>
</reference>
<proteinExistence type="inferred from homology"/>
<comment type="caution">
    <text evidence="11">The sequence shown here is derived from an EMBL/GenBank/DDBJ whole genome shotgun (WGS) entry which is preliminary data.</text>
</comment>
<accession>A0A9W9MP77</accession>
<dbReference type="GO" id="GO:0004556">
    <property type="term" value="F:alpha-amylase activity"/>
    <property type="evidence" value="ECO:0007669"/>
    <property type="project" value="UniProtKB-EC"/>
</dbReference>
<dbReference type="OrthoDB" id="550577at2759"/>
<dbReference type="InterPro" id="IPR013776">
    <property type="entry name" value="A-amylase_thermo"/>
</dbReference>
<evidence type="ECO:0000256" key="6">
    <source>
        <dbReference type="ARBA" id="ARBA00022801"/>
    </source>
</evidence>
<dbReference type="NCBIfam" id="NF006969">
    <property type="entry name" value="PRK09441.1-2"/>
    <property type="match status" value="1"/>
</dbReference>
<evidence type="ECO:0000256" key="9">
    <source>
        <dbReference type="RuleBase" id="RU003615"/>
    </source>
</evidence>
<reference evidence="11" key="2">
    <citation type="journal article" date="2023" name="IMA Fungus">
        <title>Comparative genomic study of the Penicillium genus elucidates a diverse pangenome and 15 lateral gene transfer events.</title>
        <authorList>
            <person name="Petersen C."/>
            <person name="Sorensen T."/>
            <person name="Nielsen M.R."/>
            <person name="Sondergaard T.E."/>
            <person name="Sorensen J.L."/>
            <person name="Fitzpatrick D.A."/>
            <person name="Frisvad J.C."/>
            <person name="Nielsen K.L."/>
        </authorList>
    </citation>
    <scope>NUCLEOTIDE SEQUENCE</scope>
    <source>
        <strain evidence="11">IBT 15544</strain>
    </source>
</reference>
<dbReference type="Gene3D" id="2.40.30.140">
    <property type="match status" value="1"/>
</dbReference>
<keyword evidence="8" id="KW-0326">Glycosidase</keyword>
<evidence type="ECO:0000256" key="8">
    <source>
        <dbReference type="ARBA" id="ARBA00023295"/>
    </source>
</evidence>
<comment type="cofactor">
    <cofactor evidence="2">
        <name>Ca(2+)</name>
        <dbReference type="ChEBI" id="CHEBI:29108"/>
    </cofactor>
</comment>
<comment type="similarity">
    <text evidence="3 9">Belongs to the glycosyl hydrolase 13 family.</text>
</comment>
<feature type="domain" description="Glycosyl hydrolase family 13 catalytic" evidence="10">
    <location>
        <begin position="116"/>
        <end position="495"/>
    </location>
</feature>
<dbReference type="GO" id="GO:0005975">
    <property type="term" value="P:carbohydrate metabolic process"/>
    <property type="evidence" value="ECO:0007669"/>
    <property type="project" value="InterPro"/>
</dbReference>
<comment type="catalytic activity">
    <reaction evidence="1">
        <text>Endohydrolysis of (1-&gt;4)-alpha-D-glucosidic linkages in polysaccharides containing three or more (1-&gt;4)-alpha-linked D-glucose units.</text>
        <dbReference type="EC" id="3.2.1.1"/>
    </reaction>
</comment>
<keyword evidence="5" id="KW-0479">Metal-binding</keyword>
<protein>
    <recommendedName>
        <fullName evidence="4">alpha-amylase</fullName>
        <ecNumber evidence="4">3.2.1.1</ecNumber>
    </recommendedName>
</protein>
<dbReference type="PIRSF" id="PIRSF001021">
    <property type="entry name" value="Alph-amls_thrmst"/>
    <property type="match status" value="1"/>
</dbReference>
<sequence>MTTAQEHKIIPSVALYPHFVFADACFLSGPASRNLLSSPVRYLEDHLIRHVVAGLMLSFLNCCLKMRRKITQWKEIEGRSVTLQLCLTHFRCSYEISLDAARDQEKSLKWIAPENKLMMQGFEWHVPADQRHWKRLRKALSSLKSAGVDNIWIPPGCKGMDPSGAGYDVYDLATRWGPKEDLQELVLAAQHHEMGIYWDTVLNHKAGADSIEKFTAVKVDPGGGWVGFEFAGRGGKYSSMKYHYEHFTGVDWDDLQKEGAIYKIVGPRKDWATDVSDEHGNYDYLMFADLDHTHPEVRADIFKWAEWLGSQLPISGMRIDAAKHYSAAFQRDFVDHLRQTIGADYFLVGEYWRGEVNMLLSFLKLMENKVSLFDVPLLGRFSVLSKAEGSDLRKIFRGTLVEQCPSHAVTFVGNHDTTIIAPFFKPMAYALILLRSQGQPCVFYGDLYGLLGDPTSPCVPSCNGKLPILMRTRKLYAYGEQHDYFDKKNCIGFVRYGNICRPFGLACIISNTIATHKRMYVGVHHAGEEWTDVLEWCLVTVIIDSCGYGIFPVAAKSLGVWVNAKAKGRKSLSDPL</sequence>
<dbReference type="Gene3D" id="2.60.40.1180">
    <property type="entry name" value="Golgi alpha-mannosidase II"/>
    <property type="match status" value="1"/>
</dbReference>
<evidence type="ECO:0000259" key="10">
    <source>
        <dbReference type="SMART" id="SM00642"/>
    </source>
</evidence>
<dbReference type="CDD" id="cd11318">
    <property type="entry name" value="AmyAc_bac_fung_AmyA"/>
    <property type="match status" value="1"/>
</dbReference>
<name>A0A9W9MP77_9EURO</name>
<gene>
    <name evidence="11" type="ORF">N7498_005802</name>
</gene>
<dbReference type="Pfam" id="PF00128">
    <property type="entry name" value="Alpha-amylase"/>
    <property type="match status" value="1"/>
</dbReference>
<dbReference type="InterPro" id="IPR013780">
    <property type="entry name" value="Glyco_hydro_b"/>
</dbReference>
<evidence type="ECO:0000256" key="1">
    <source>
        <dbReference type="ARBA" id="ARBA00000548"/>
    </source>
</evidence>
<dbReference type="PANTHER" id="PTHR43447">
    <property type="entry name" value="ALPHA-AMYLASE"/>
    <property type="match status" value="1"/>
</dbReference>
<dbReference type="SUPFAM" id="SSF51011">
    <property type="entry name" value="Glycosyl hydrolase domain"/>
    <property type="match status" value="1"/>
</dbReference>
<evidence type="ECO:0000256" key="5">
    <source>
        <dbReference type="ARBA" id="ARBA00022723"/>
    </source>
</evidence>
<evidence type="ECO:0000313" key="12">
    <source>
        <dbReference type="Proteomes" id="UP001150904"/>
    </source>
</evidence>
<evidence type="ECO:0000256" key="2">
    <source>
        <dbReference type="ARBA" id="ARBA00001913"/>
    </source>
</evidence>
<dbReference type="InterPro" id="IPR006046">
    <property type="entry name" value="Alpha_amylase"/>
</dbReference>
<dbReference type="GO" id="GO:0005509">
    <property type="term" value="F:calcium ion binding"/>
    <property type="evidence" value="ECO:0007669"/>
    <property type="project" value="InterPro"/>
</dbReference>
<evidence type="ECO:0000256" key="4">
    <source>
        <dbReference type="ARBA" id="ARBA00012595"/>
    </source>
</evidence>
<keyword evidence="6" id="KW-0378">Hydrolase</keyword>
<dbReference type="SMART" id="SM00642">
    <property type="entry name" value="Aamy"/>
    <property type="match status" value="1"/>
</dbReference>
<dbReference type="Gene3D" id="3.20.20.80">
    <property type="entry name" value="Glycosidases"/>
    <property type="match status" value="1"/>
</dbReference>